<sequence length="167" mass="18712">MFKKSILSALTGMLFITGCTEVSVNSANPKAPIYSTKTIIIKASPKKVWTVLANIKDWNNWLPNVSQTKLNGVLKPNTTFDWKASGMTIHSTLRTVKPYSQLGWTGSVYTIYAVHTWSFVEVNGSSTKVIVSESMQGFLAWLFQKPFQKTLEKDMIESINALKRTSE</sequence>
<dbReference type="RefSeq" id="WP_157566894.1">
    <property type="nucleotide sequence ID" value="NZ_WPIK01000008.1"/>
</dbReference>
<comment type="caution">
    <text evidence="1">The sequence shown here is derived from an EMBL/GenBank/DDBJ whole genome shotgun (WGS) entry which is preliminary data.</text>
</comment>
<name>A0A7K1SYC3_9SPHI</name>
<dbReference type="EMBL" id="WPIK01000008">
    <property type="protein sequence ID" value="MVN22030.1"/>
    <property type="molecule type" value="Genomic_DNA"/>
</dbReference>
<protein>
    <submittedName>
        <fullName evidence="1">Polyketide cyclase/dehydrase</fullName>
    </submittedName>
</protein>
<dbReference type="InterPro" id="IPR019587">
    <property type="entry name" value="Polyketide_cyclase/dehydratase"/>
</dbReference>
<dbReference type="Proteomes" id="UP000462014">
    <property type="component" value="Unassembled WGS sequence"/>
</dbReference>
<gene>
    <name evidence="1" type="ORF">GO621_10850</name>
</gene>
<dbReference type="AlphaFoldDB" id="A0A7K1SYC3"/>
<accession>A0A7K1SYC3</accession>
<dbReference type="Pfam" id="PF10604">
    <property type="entry name" value="Polyketide_cyc2"/>
    <property type="match status" value="1"/>
</dbReference>
<dbReference type="PROSITE" id="PS51257">
    <property type="entry name" value="PROKAR_LIPOPROTEIN"/>
    <property type="match status" value="1"/>
</dbReference>
<dbReference type="SUPFAM" id="SSF55961">
    <property type="entry name" value="Bet v1-like"/>
    <property type="match status" value="1"/>
</dbReference>
<dbReference type="Gene3D" id="3.30.530.20">
    <property type="match status" value="1"/>
</dbReference>
<dbReference type="InterPro" id="IPR023393">
    <property type="entry name" value="START-like_dom_sf"/>
</dbReference>
<keyword evidence="2" id="KW-1185">Reference proteome</keyword>
<evidence type="ECO:0000313" key="2">
    <source>
        <dbReference type="Proteomes" id="UP000462014"/>
    </source>
</evidence>
<evidence type="ECO:0000313" key="1">
    <source>
        <dbReference type="EMBL" id="MVN22030.1"/>
    </source>
</evidence>
<organism evidence="1 2">
    <name type="scientific">Mucilaginibacter arboris</name>
    <dbReference type="NCBI Taxonomy" id="2682090"/>
    <lineage>
        <taxon>Bacteria</taxon>
        <taxon>Pseudomonadati</taxon>
        <taxon>Bacteroidota</taxon>
        <taxon>Sphingobacteriia</taxon>
        <taxon>Sphingobacteriales</taxon>
        <taxon>Sphingobacteriaceae</taxon>
        <taxon>Mucilaginibacter</taxon>
    </lineage>
</organism>
<proteinExistence type="predicted"/>
<reference evidence="1 2" key="1">
    <citation type="submission" date="2019-12" db="EMBL/GenBank/DDBJ databases">
        <title>Mucilaginibacter sp. HMF7410 genome sequencing and assembly.</title>
        <authorList>
            <person name="Kang H."/>
            <person name="Cha I."/>
            <person name="Kim H."/>
            <person name="Joh K."/>
        </authorList>
    </citation>
    <scope>NUCLEOTIDE SEQUENCE [LARGE SCALE GENOMIC DNA]</scope>
    <source>
        <strain evidence="1 2">HMF7410</strain>
    </source>
</reference>